<dbReference type="AlphaFoldDB" id="A0AAW2YPZ9"/>
<organism evidence="2 3">
    <name type="scientific">Acrasis kona</name>
    <dbReference type="NCBI Taxonomy" id="1008807"/>
    <lineage>
        <taxon>Eukaryota</taxon>
        <taxon>Discoba</taxon>
        <taxon>Heterolobosea</taxon>
        <taxon>Tetramitia</taxon>
        <taxon>Eutetramitia</taxon>
        <taxon>Acrasidae</taxon>
        <taxon>Acrasis</taxon>
    </lineage>
</organism>
<evidence type="ECO:0000313" key="2">
    <source>
        <dbReference type="EMBL" id="KAL0478905.1"/>
    </source>
</evidence>
<dbReference type="EMBL" id="JAOPGA020000481">
    <property type="protein sequence ID" value="KAL0478905.1"/>
    <property type="molecule type" value="Genomic_DNA"/>
</dbReference>
<accession>A0AAW2YPZ9</accession>
<reference evidence="2 3" key="1">
    <citation type="submission" date="2024-03" db="EMBL/GenBank/DDBJ databases">
        <title>The Acrasis kona genome and developmental transcriptomes reveal deep origins of eukaryotic multicellular pathways.</title>
        <authorList>
            <person name="Sheikh S."/>
            <person name="Fu C.-J."/>
            <person name="Brown M.W."/>
            <person name="Baldauf S.L."/>
        </authorList>
    </citation>
    <scope>NUCLEOTIDE SEQUENCE [LARGE SCALE GENOMIC DNA]</scope>
    <source>
        <strain evidence="2 3">ATCC MYA-3509</strain>
    </source>
</reference>
<name>A0AAW2YPZ9_9EUKA</name>
<comment type="caution">
    <text evidence="2">The sequence shown here is derived from an EMBL/GenBank/DDBJ whole genome shotgun (WGS) entry which is preliminary data.</text>
</comment>
<feature type="signal peptide" evidence="1">
    <location>
        <begin position="1"/>
        <end position="21"/>
    </location>
</feature>
<evidence type="ECO:0000313" key="3">
    <source>
        <dbReference type="Proteomes" id="UP001431209"/>
    </source>
</evidence>
<protein>
    <recommendedName>
        <fullName evidence="4">Secreted protein</fullName>
    </recommendedName>
</protein>
<proteinExistence type="predicted"/>
<keyword evidence="3" id="KW-1185">Reference proteome</keyword>
<keyword evidence="1" id="KW-0732">Signal</keyword>
<evidence type="ECO:0008006" key="4">
    <source>
        <dbReference type="Google" id="ProtNLM"/>
    </source>
</evidence>
<dbReference type="Proteomes" id="UP001431209">
    <property type="component" value="Unassembled WGS sequence"/>
</dbReference>
<evidence type="ECO:0000256" key="1">
    <source>
        <dbReference type="SAM" id="SignalP"/>
    </source>
</evidence>
<gene>
    <name evidence="2" type="ORF">AKO1_007830</name>
</gene>
<feature type="chain" id="PRO_5043576485" description="Secreted protein" evidence="1">
    <location>
        <begin position="22"/>
        <end position="198"/>
    </location>
</feature>
<sequence>MISKLRLSITVLILYFAFVLTSSIDTREQNMMPTLDHLHEQLVEQAIQNREHITSLTYQDVEELKYKNIDYDGRALPISEEHNEHPTQIDESDKYSLISIKLRELQAYMRSNRNKDLDAVIQSKTSATEEMELTDLQEPIQVAPSLVLVENQSIHVAKKVTFAQEQELELNSTPQLDQQVNLHDTLLEPPNSSVDYKF</sequence>